<organism evidence="1 2">
    <name type="scientific">Maritimibacter harenae</name>
    <dbReference type="NCBI Taxonomy" id="2606218"/>
    <lineage>
        <taxon>Bacteria</taxon>
        <taxon>Pseudomonadati</taxon>
        <taxon>Pseudomonadota</taxon>
        <taxon>Alphaproteobacteria</taxon>
        <taxon>Rhodobacterales</taxon>
        <taxon>Roseobacteraceae</taxon>
        <taxon>Maritimibacter</taxon>
    </lineage>
</organism>
<dbReference type="EMBL" id="WTUX01000019">
    <property type="protein sequence ID" value="MZR14325.1"/>
    <property type="molecule type" value="Genomic_DNA"/>
</dbReference>
<comment type="caution">
    <text evidence="1">The sequence shown here is derived from an EMBL/GenBank/DDBJ whole genome shotgun (WGS) entry which is preliminary data.</text>
</comment>
<keyword evidence="2" id="KW-1185">Reference proteome</keyword>
<dbReference type="RefSeq" id="WP_161352456.1">
    <property type="nucleotide sequence ID" value="NZ_WTUX01000019.1"/>
</dbReference>
<protein>
    <submittedName>
        <fullName evidence="1">Uncharacterized protein</fullName>
    </submittedName>
</protein>
<reference evidence="1 2" key="1">
    <citation type="submission" date="2019-12" db="EMBL/GenBank/DDBJ databases">
        <title>Maritimibacter sp. nov. sp. isolated from sea sand.</title>
        <authorList>
            <person name="Kim J."/>
            <person name="Jeong S.E."/>
            <person name="Jung H.S."/>
            <person name="Jeon C.O."/>
        </authorList>
    </citation>
    <scope>NUCLEOTIDE SEQUENCE [LARGE SCALE GENOMIC DNA]</scope>
    <source>
        <strain evidence="1 2">DP07</strain>
    </source>
</reference>
<sequence length="125" mass="13446">MNMMMNVPTSATPLHAFCANQADALRNAATLLAGPRGDRLVEDIAEALARSGTLSRRTLRNLLALHRLLTLQGTEDPTSDQAARFAMVEPDDPVVAEICLVSDGLLDALRAYADLEPDFELDVAA</sequence>
<evidence type="ECO:0000313" key="1">
    <source>
        <dbReference type="EMBL" id="MZR14325.1"/>
    </source>
</evidence>
<gene>
    <name evidence="1" type="ORF">GQE99_15000</name>
</gene>
<evidence type="ECO:0000313" key="2">
    <source>
        <dbReference type="Proteomes" id="UP000467322"/>
    </source>
</evidence>
<name>A0A845M2Q7_9RHOB</name>
<dbReference type="AlphaFoldDB" id="A0A845M2Q7"/>
<accession>A0A845M2Q7</accession>
<proteinExistence type="predicted"/>
<dbReference type="Proteomes" id="UP000467322">
    <property type="component" value="Unassembled WGS sequence"/>
</dbReference>